<proteinExistence type="predicted"/>
<evidence type="ECO:0000313" key="2">
    <source>
        <dbReference type="Proteomes" id="UP001603857"/>
    </source>
</evidence>
<dbReference type="EMBL" id="JBGMDY010000006">
    <property type="protein sequence ID" value="KAL2331379.1"/>
    <property type="molecule type" value="Genomic_DNA"/>
</dbReference>
<accession>A0ABD1M6F9</accession>
<dbReference type="AlphaFoldDB" id="A0ABD1M6F9"/>
<protein>
    <submittedName>
        <fullName evidence="1">Uncharacterized protein</fullName>
    </submittedName>
</protein>
<name>A0ABD1M6F9_9FABA</name>
<gene>
    <name evidence="1" type="ORF">Fmac_018960</name>
</gene>
<comment type="caution">
    <text evidence="1">The sequence shown here is derived from an EMBL/GenBank/DDBJ whole genome shotgun (WGS) entry which is preliminary data.</text>
</comment>
<sequence>MVGMKRSYPFSLDFPDAPTFNYNSPRFAEISTNIRTSCGNGSEFNFDANNSTSRELSSYSASNSKLNSKKISEENGNFYGDFLTLAHPIPTSYPPSKSMLASIELSSCSASNSKLNSKKISEENGNFYGDFLTLAHPIPTSYPPSKSMLASMYIQFNHLQRTLILFTDIQMIGMKWPYPFSLNFPDAPTFNYNSPPFAEISTNIRTLCGNGSEFNFDADNSTSREISSCSASNSKLNSKKISEENGNFYGDFLTLAHPIPTSYPPSKSMLASMYLVFNNQRRRKKTCKEKELECSDHPVAASCVKFKVRGEMGSFIYECGAGFGRDLSAGTAGNRLQNPCNRLPGPGVNSGTLVKRKTLIVLSSEVEWFALIDVTSELSFRVF</sequence>
<organism evidence="1 2">
    <name type="scientific">Flemingia macrophylla</name>
    <dbReference type="NCBI Taxonomy" id="520843"/>
    <lineage>
        <taxon>Eukaryota</taxon>
        <taxon>Viridiplantae</taxon>
        <taxon>Streptophyta</taxon>
        <taxon>Embryophyta</taxon>
        <taxon>Tracheophyta</taxon>
        <taxon>Spermatophyta</taxon>
        <taxon>Magnoliopsida</taxon>
        <taxon>eudicotyledons</taxon>
        <taxon>Gunneridae</taxon>
        <taxon>Pentapetalae</taxon>
        <taxon>rosids</taxon>
        <taxon>fabids</taxon>
        <taxon>Fabales</taxon>
        <taxon>Fabaceae</taxon>
        <taxon>Papilionoideae</taxon>
        <taxon>50 kb inversion clade</taxon>
        <taxon>NPAAA clade</taxon>
        <taxon>indigoferoid/millettioid clade</taxon>
        <taxon>Phaseoleae</taxon>
        <taxon>Flemingia</taxon>
    </lineage>
</organism>
<reference evidence="1 2" key="1">
    <citation type="submission" date="2024-08" db="EMBL/GenBank/DDBJ databases">
        <title>Insights into the chromosomal genome structure of Flemingia macrophylla.</title>
        <authorList>
            <person name="Ding Y."/>
            <person name="Zhao Y."/>
            <person name="Bi W."/>
            <person name="Wu M."/>
            <person name="Zhao G."/>
            <person name="Gong Y."/>
            <person name="Li W."/>
            <person name="Zhang P."/>
        </authorList>
    </citation>
    <scope>NUCLEOTIDE SEQUENCE [LARGE SCALE GENOMIC DNA]</scope>
    <source>
        <strain evidence="1">DYQJB</strain>
        <tissue evidence="1">Leaf</tissue>
    </source>
</reference>
<keyword evidence="2" id="KW-1185">Reference proteome</keyword>
<dbReference type="Proteomes" id="UP001603857">
    <property type="component" value="Unassembled WGS sequence"/>
</dbReference>
<evidence type="ECO:0000313" key="1">
    <source>
        <dbReference type="EMBL" id="KAL2331379.1"/>
    </source>
</evidence>